<dbReference type="AlphaFoldDB" id="A0A1B7P898"/>
<comment type="caution">
    <text evidence="1">The sequence shown here is derived from an EMBL/GenBank/DDBJ whole genome shotgun (WGS) entry which is preliminary data.</text>
</comment>
<organism evidence="1 2">
    <name type="scientific">Emergomyces africanus</name>
    <dbReference type="NCBI Taxonomy" id="1955775"/>
    <lineage>
        <taxon>Eukaryota</taxon>
        <taxon>Fungi</taxon>
        <taxon>Dikarya</taxon>
        <taxon>Ascomycota</taxon>
        <taxon>Pezizomycotina</taxon>
        <taxon>Eurotiomycetes</taxon>
        <taxon>Eurotiomycetidae</taxon>
        <taxon>Onygenales</taxon>
        <taxon>Ajellomycetaceae</taxon>
        <taxon>Emergomyces</taxon>
    </lineage>
</organism>
<dbReference type="STRING" id="1658172.A0A1B7P898"/>
<evidence type="ECO:0000313" key="1">
    <source>
        <dbReference type="EMBL" id="OAX85254.1"/>
    </source>
</evidence>
<dbReference type="OrthoDB" id="5400098at2759"/>
<keyword evidence="2" id="KW-1185">Reference proteome</keyword>
<name>A0A1B7P898_9EURO</name>
<dbReference type="Proteomes" id="UP000091918">
    <property type="component" value="Unassembled WGS sequence"/>
</dbReference>
<gene>
    <name evidence="1" type="ORF">ACJ72_00376</name>
</gene>
<reference evidence="1 2" key="1">
    <citation type="submission" date="2015-07" db="EMBL/GenBank/DDBJ databases">
        <title>Emmonsia species relationships and genome sequence.</title>
        <authorList>
            <person name="Cuomo C.A."/>
            <person name="Schwartz I.S."/>
            <person name="Kenyon C."/>
            <person name="de Hoog G.S."/>
            <person name="Govender N.P."/>
            <person name="Botha A."/>
            <person name="Moreno L."/>
            <person name="de Vries M."/>
            <person name="Munoz J.F."/>
            <person name="Stielow J.B."/>
        </authorList>
    </citation>
    <scope>NUCLEOTIDE SEQUENCE [LARGE SCALE GENOMIC DNA]</scope>
    <source>
        <strain evidence="1 2">CBS 136260</strain>
    </source>
</reference>
<sequence length="496" mass="56905">MSSTCLAFYLQKTHLDRTTYIFHKQDNNLTLCPVSHFLALALADDAFDARGINSVEDVLRIQVMTPRNSLHLKWKPHMLNIPVFSRAIHTTERIRISPDKALPYDTFNQYLQHLEHNAEFEHMLTPYCNRRGTANAVDTVATTSERNQVMDHSRADIFKRYYISVKVKRDVQSTYLGYPARESIIETVERFSLTRNPRAPKKLSNEHKKTIERDPQLVKLCDQQRSLRKLIKRKHGSVPKSKDTALHHEYTELENTIRAEKQTLHHKMFENMRQKFFATIDTIKIERQLLELSINKKLKMNNNDKVQFVFENLREGPHKQRVSSADSEVNITFNSIIDTDTFPISCPGTQCLFCLGDSQLPHSARIYSFSRPDHLRRHVQNCHLRYLDPDALLWCPHPSCPDALDGVEDFQGPIKDVSPMASRSLRASVEVASGLALSDEALDVQCRAAAQNRPFDLVANNCQKFCSQILQRLVNNGAITQGQFDALAVKGFQPLI</sequence>
<accession>A0A1B7P898</accession>
<dbReference type="Pfam" id="PF11917">
    <property type="entry name" value="DUF3435"/>
    <property type="match status" value="1"/>
</dbReference>
<protein>
    <submittedName>
        <fullName evidence="1">Uncharacterized protein</fullName>
    </submittedName>
</protein>
<proteinExistence type="predicted"/>
<dbReference type="PANTHER" id="PTHR37535:SF4">
    <property type="entry name" value="FLUG DOMAIN-CONTAINING PROTEIN"/>
    <property type="match status" value="1"/>
</dbReference>
<dbReference type="InterPro" id="IPR021842">
    <property type="entry name" value="DUF3435"/>
</dbReference>
<dbReference type="PANTHER" id="PTHR37535">
    <property type="entry name" value="FLUG DOMAIN PROTEIN"/>
    <property type="match status" value="1"/>
</dbReference>
<evidence type="ECO:0000313" key="2">
    <source>
        <dbReference type="Proteomes" id="UP000091918"/>
    </source>
</evidence>
<dbReference type="EMBL" id="LGUA01000019">
    <property type="protein sequence ID" value="OAX85254.1"/>
    <property type="molecule type" value="Genomic_DNA"/>
</dbReference>